<evidence type="ECO:0000256" key="4">
    <source>
        <dbReference type="ARBA" id="ARBA00023157"/>
    </source>
</evidence>
<dbReference type="STRING" id="927083.DB32_000282"/>
<dbReference type="Proteomes" id="UP000034883">
    <property type="component" value="Chromosome"/>
</dbReference>
<protein>
    <submittedName>
        <fullName evidence="8">Multiple EGF-like-domain protein 3</fullName>
    </submittedName>
</protein>
<dbReference type="PROSITE" id="PS51820">
    <property type="entry name" value="PA14"/>
    <property type="match status" value="1"/>
</dbReference>
<dbReference type="InterPro" id="IPR037524">
    <property type="entry name" value="PA14/GLEYA"/>
</dbReference>
<dbReference type="PANTHER" id="PTHR31137">
    <property type="entry name" value="PROTEIN PSIB-RELATED-RELATED"/>
    <property type="match status" value="1"/>
</dbReference>
<keyword evidence="2" id="KW-0732">Signal</keyword>
<keyword evidence="9" id="KW-1185">Reference proteome</keyword>
<dbReference type="GO" id="GO:0005576">
    <property type="term" value="C:extracellular region"/>
    <property type="evidence" value="ECO:0007669"/>
    <property type="project" value="TreeGrafter"/>
</dbReference>
<dbReference type="PROSITE" id="PS51257">
    <property type="entry name" value="PROKAR_LIPOPROTEIN"/>
    <property type="match status" value="1"/>
</dbReference>
<dbReference type="InterPro" id="IPR051154">
    <property type="entry name" value="Prespore-cell_inducing_factor"/>
</dbReference>
<dbReference type="NCBIfam" id="TIGR02232">
    <property type="entry name" value="myxo_disulf_rpt"/>
    <property type="match status" value="7"/>
</dbReference>
<evidence type="ECO:0000313" key="8">
    <source>
        <dbReference type="EMBL" id="AKF03133.1"/>
    </source>
</evidence>
<evidence type="ECO:0000256" key="5">
    <source>
        <dbReference type="ARBA" id="ARBA00023180"/>
    </source>
</evidence>
<keyword evidence="4" id="KW-1015">Disulfide bond</keyword>
<organism evidence="8 9">
    <name type="scientific">Sandaracinus amylolyticus</name>
    <dbReference type="NCBI Taxonomy" id="927083"/>
    <lineage>
        <taxon>Bacteria</taxon>
        <taxon>Pseudomonadati</taxon>
        <taxon>Myxococcota</taxon>
        <taxon>Polyangia</taxon>
        <taxon>Polyangiales</taxon>
        <taxon>Sandaracinaceae</taxon>
        <taxon>Sandaracinus</taxon>
    </lineage>
</organism>
<dbReference type="Pfam" id="PF13948">
    <property type="entry name" value="DUF4215"/>
    <property type="match status" value="7"/>
</dbReference>
<dbReference type="NCBIfam" id="TIGR02148">
    <property type="entry name" value="Fibro_Slime"/>
    <property type="match status" value="1"/>
</dbReference>
<feature type="domain" description="PA14" evidence="7">
    <location>
        <begin position="350"/>
        <end position="515"/>
    </location>
</feature>
<evidence type="ECO:0000256" key="1">
    <source>
        <dbReference type="ARBA" id="ARBA00008709"/>
    </source>
</evidence>
<dbReference type="Pfam" id="PF07691">
    <property type="entry name" value="PA14"/>
    <property type="match status" value="1"/>
</dbReference>
<dbReference type="InterPro" id="IPR011874">
    <property type="entry name" value="Fibro_Slime"/>
</dbReference>
<reference evidence="8 9" key="1">
    <citation type="submission" date="2015-03" db="EMBL/GenBank/DDBJ databases">
        <title>Genome assembly of Sandaracinus amylolyticus DSM 53668.</title>
        <authorList>
            <person name="Sharma G."/>
            <person name="Subramanian S."/>
        </authorList>
    </citation>
    <scope>NUCLEOTIDE SEQUENCE [LARGE SCALE GENOMIC DNA]</scope>
    <source>
        <strain evidence="8 9">DSM 53668</strain>
    </source>
</reference>
<evidence type="ECO:0000256" key="2">
    <source>
        <dbReference type="ARBA" id="ARBA00022729"/>
    </source>
</evidence>
<dbReference type="KEGG" id="samy:DB32_000282"/>
<proteinExistence type="inferred from homology"/>
<accession>A0A0F6VZ40</accession>
<name>A0A0F6VZ40_9BACT</name>
<evidence type="ECO:0000259" key="7">
    <source>
        <dbReference type="PROSITE" id="PS51820"/>
    </source>
</evidence>
<dbReference type="InterPro" id="IPR011936">
    <property type="entry name" value="Myxo_disulph_rpt"/>
</dbReference>
<feature type="compositionally biased region" description="Acidic residues" evidence="6">
    <location>
        <begin position="24"/>
        <end position="36"/>
    </location>
</feature>
<evidence type="ECO:0000256" key="3">
    <source>
        <dbReference type="ARBA" id="ARBA00022737"/>
    </source>
</evidence>
<dbReference type="EMBL" id="CP011125">
    <property type="protein sequence ID" value="AKF03133.1"/>
    <property type="molecule type" value="Genomic_DNA"/>
</dbReference>
<dbReference type="InterPro" id="IPR011658">
    <property type="entry name" value="PA14_dom"/>
</dbReference>
<keyword evidence="5" id="KW-0325">Glycoprotein</keyword>
<gene>
    <name evidence="8" type="ORF">DB32_000282</name>
</gene>
<comment type="similarity">
    <text evidence="1">Belongs to the prespore-cell-inducing factor family.</text>
</comment>
<keyword evidence="3" id="KW-0677">Repeat</keyword>
<evidence type="ECO:0000256" key="6">
    <source>
        <dbReference type="SAM" id="MobiDB-lite"/>
    </source>
</evidence>
<feature type="region of interest" description="Disordered" evidence="6">
    <location>
        <begin position="23"/>
        <end position="62"/>
    </location>
</feature>
<sequence>MTREAMPRFVSVLLALLALTACDPDPDPGPGDDPDAGDVGSHDASPGIDAPLPPRPDAGSPVCGDGVKASSEACDDGDVDSGDGCSATCTVEDGYACPTPGEDCVPIATCGDGVRTGGEGCDDRNSDSSDGCSADCVIEAGWVCPIDGVACRAAACGDGIIAGFEECEDGDAPPEGDDGCSADCLFEDGYACETVGAPCVETECGNGMVEGTEPCDDGDNDTGDGCSPLCELEPVCSDGVCTTACGDGVVLPGEPCDDGNTRAGDGCSPTCTIEDGFTCELTEIEPPDELALAVVYRDFRGYDLPATGSVPRGHVDFQNANGTETGIVAAMLGTDRLPVYAKEGVSSATTHGRPAFDQWYHDSSMSMTVVDRIVLARQADGRYVFDDADFFPLDTRGWVDAELEPVRNGGHNFSFTSVVRYWFEYGGDEVLTFRGDDDVWVFINGRLALDLGGVHGPLSGTVTLSARASELGLVAGRIYEVVVFQAERHTSQSSYRLTLSNFTSSRTECAPICGDGIVTRFEACDDGVNDGSYGGCAPGCMALGPRCGDGATQSEQGEQCDDPPNVGGYDGCSPACQLTERCGDGVRQAEHGEQCDDGNDVDTDTCSNACLTNLG</sequence>
<dbReference type="AlphaFoldDB" id="A0A0F6VZ40"/>
<evidence type="ECO:0000313" key="9">
    <source>
        <dbReference type="Proteomes" id="UP000034883"/>
    </source>
</evidence>